<feature type="domain" description="Immunoglobulin" evidence="6">
    <location>
        <begin position="30"/>
        <end position="133"/>
    </location>
</feature>
<dbReference type="InterPro" id="IPR015631">
    <property type="entry name" value="CD2/SLAM_rcpt"/>
</dbReference>
<keyword evidence="7" id="KW-1185">Reference proteome</keyword>
<dbReference type="InterPro" id="IPR013106">
    <property type="entry name" value="Ig_V-set"/>
</dbReference>
<keyword evidence="2 5" id="KW-0732">Signal</keyword>
<dbReference type="SMART" id="SM00409">
    <property type="entry name" value="IG"/>
    <property type="match status" value="1"/>
</dbReference>
<keyword evidence="3" id="KW-0472">Membrane</keyword>
<keyword evidence="4" id="KW-0325">Glycoprotein</keyword>
<dbReference type="InterPro" id="IPR003599">
    <property type="entry name" value="Ig_sub"/>
</dbReference>
<evidence type="ECO:0000256" key="2">
    <source>
        <dbReference type="ARBA" id="ARBA00022729"/>
    </source>
</evidence>
<evidence type="ECO:0000256" key="3">
    <source>
        <dbReference type="ARBA" id="ARBA00023136"/>
    </source>
</evidence>
<proteinExistence type="predicted"/>
<evidence type="ECO:0000313" key="7">
    <source>
        <dbReference type="Proteomes" id="UP000694871"/>
    </source>
</evidence>
<reference evidence="8" key="1">
    <citation type="submission" date="2025-08" db="UniProtKB">
        <authorList>
            <consortium name="RefSeq"/>
        </authorList>
    </citation>
    <scope>IDENTIFICATION</scope>
</reference>
<dbReference type="InterPro" id="IPR013783">
    <property type="entry name" value="Ig-like_fold"/>
</dbReference>
<dbReference type="GeneID" id="107126064"/>
<dbReference type="InterPro" id="IPR010916">
    <property type="entry name" value="TonB_box_CS"/>
</dbReference>
<dbReference type="Gene3D" id="2.60.40.10">
    <property type="entry name" value="Immunoglobulins"/>
    <property type="match status" value="1"/>
</dbReference>
<dbReference type="InterPro" id="IPR036179">
    <property type="entry name" value="Ig-like_dom_sf"/>
</dbReference>
<dbReference type="Proteomes" id="UP000694871">
    <property type="component" value="Unplaced"/>
</dbReference>
<dbReference type="PANTHER" id="PTHR12080:SF121">
    <property type="entry name" value="IG-LIKE DOMAIN-CONTAINING PROTEIN-RELATED"/>
    <property type="match status" value="1"/>
</dbReference>
<accession>A0ABM1LGG3</accession>
<protein>
    <submittedName>
        <fullName evidence="8">SLAM family member 8-like</fullName>
    </submittedName>
</protein>
<comment type="subcellular location">
    <subcellularLocation>
        <location evidence="1">Membrane</location>
    </subcellularLocation>
</comment>
<sequence length="157" mass="17254">MLRRLLLLLLGTLLLSVCLDGTSGIPVPDERQVNGTVGGSVLLTALIPPGKAVAEIEWNFQLQDDTVLVIAEFTKGNFGRPDPGDRFQQRLERANETTLRLKNLVKEDSGVYTAHVTFESGEAPTQTFRLVVSGTSKAIEQWNLLVCLFIIAMPFLT</sequence>
<dbReference type="PANTHER" id="PTHR12080">
    <property type="entry name" value="SIGNALING LYMPHOCYTIC ACTIVATION MOLECULE"/>
    <property type="match status" value="1"/>
</dbReference>
<dbReference type="Pfam" id="PF07686">
    <property type="entry name" value="V-set"/>
    <property type="match status" value="1"/>
</dbReference>
<gene>
    <name evidence="8" type="primary">LOC107126064</name>
</gene>
<evidence type="ECO:0000259" key="6">
    <source>
        <dbReference type="SMART" id="SM00409"/>
    </source>
</evidence>
<evidence type="ECO:0000256" key="1">
    <source>
        <dbReference type="ARBA" id="ARBA00004370"/>
    </source>
</evidence>
<feature type="chain" id="PRO_5047003434" evidence="5">
    <location>
        <begin position="25"/>
        <end position="157"/>
    </location>
</feature>
<evidence type="ECO:0000313" key="8">
    <source>
        <dbReference type="RefSeq" id="XP_015285050.1"/>
    </source>
</evidence>
<dbReference type="RefSeq" id="XP_015285050.1">
    <property type="nucleotide sequence ID" value="XM_015429564.1"/>
</dbReference>
<evidence type="ECO:0000256" key="4">
    <source>
        <dbReference type="ARBA" id="ARBA00023180"/>
    </source>
</evidence>
<organism evidence="7 8">
    <name type="scientific">Gekko japonicus</name>
    <name type="common">Schlegel's Japanese gecko</name>
    <dbReference type="NCBI Taxonomy" id="146911"/>
    <lineage>
        <taxon>Eukaryota</taxon>
        <taxon>Metazoa</taxon>
        <taxon>Chordata</taxon>
        <taxon>Craniata</taxon>
        <taxon>Vertebrata</taxon>
        <taxon>Euteleostomi</taxon>
        <taxon>Lepidosauria</taxon>
        <taxon>Squamata</taxon>
        <taxon>Bifurcata</taxon>
        <taxon>Gekkota</taxon>
        <taxon>Gekkonidae</taxon>
        <taxon>Gekkoninae</taxon>
        <taxon>Gekko</taxon>
    </lineage>
</organism>
<name>A0ABM1LGG3_GEKJA</name>
<feature type="signal peptide" evidence="5">
    <location>
        <begin position="1"/>
        <end position="24"/>
    </location>
</feature>
<dbReference type="PROSITE" id="PS00430">
    <property type="entry name" value="TONB_DEPENDENT_REC_1"/>
    <property type="match status" value="1"/>
</dbReference>
<evidence type="ECO:0000256" key="5">
    <source>
        <dbReference type="SAM" id="SignalP"/>
    </source>
</evidence>
<dbReference type="SUPFAM" id="SSF48726">
    <property type="entry name" value="Immunoglobulin"/>
    <property type="match status" value="1"/>
</dbReference>